<sequence>MKTSSIIQDNKVNNRQQWSQYGYTKDHVGVVADDVLCIHDGSRIKFTFLNSGKHRLSLFQVNSSGIGAITIRDDVSILAWSDGNLAPNLHVYQYNSPDSQIELPSVSELPFSLLCLNHDSYLGGITGIPELKVYLWNWKKKILLHSISVNLTDKELGLEVIKLNHCGRDMKLKQFKIKNIENMPDVKIPISYTWRFPTDVFVLTKESKIFKINLDKNLIIEIQVEKTLQDILGNVSSSYHHIKVHFESFIFILPDSIVMAKLDVAPPRLVHKMTFKNPNLNMMNCFEDFAAFNFTGWTKEGHIVRIQTTEYTAKVLKKQIDTKDVIQRLYHIGENIFLTLSIQGTGTIKVFKSQEEVFNCVLNYPVASLFKRLNNSKEFFVGTQDGRWISLQVREDGESGFAIGAVYEMNLNDGPLNICDQDNQCVFVGERGSQTFFFLVDSNKRSIIDNIKIKGNTMEVSIWNILESNGVVLLGSINEQTIHKDTFEEFSFFNLITIVKLKKDNKLVIIQTLDLQSYHSGLILSHNLESFFSFHYGHKSLNEYLLTSEIQCKNKIVTGQQLFINAIKRLNNDFILTASVDGTLGVVKHICPQQQPRIIPLFHFDTGGVLHVDVDELGNVLCLNKRGSIQIFQAPELALKKKKQNKTKYSTENVDFIEIESVKNSKSWISLKIENEKLTQKTIYDKEILYIQTEFEDIKTELNKLWKENKDLPEKDQIEPQAFELNTDELNRRIQEEVTKDELECKKLNTELSDKRSEAIKIKELVWDSMLVKGRSLRGIDTTIIVDNYPLFPITCEEENEFIRYRWQYKKDATNKSPHHFPHPVQQPIWNLDLESQNDKYHDETSDKSNRSGISTLRVQSEKSIDELENNYEIDIDNKSEIKNLKILSTSKKNSIKGHEILRDALKDETSPKECNEDSDNCNWVVQKNLKKTKETKFYWYPDEKPEQILPNFTSPHTLHQEELKNESTDLKNTKFIGNKPEKLFSQAEYSLMKQYQTAAEEQKNRKNYSQTRVGS</sequence>
<evidence type="ECO:0000256" key="5">
    <source>
        <dbReference type="ARBA" id="ARBA00022737"/>
    </source>
</evidence>
<evidence type="ECO:0000313" key="9">
    <source>
        <dbReference type="EMBL" id="CAF2936600.1"/>
    </source>
</evidence>
<evidence type="ECO:0000313" key="10">
    <source>
        <dbReference type="Proteomes" id="UP000675881"/>
    </source>
</evidence>
<keyword evidence="5" id="KW-0677">Repeat</keyword>
<keyword evidence="3" id="KW-0963">Cytoplasm</keyword>
<dbReference type="PANTHER" id="PTHR14885:SF1">
    <property type="entry name" value="CILIA- AND FLAGELLA-ASSOCIATED PROTEIN 43"/>
    <property type="match status" value="1"/>
</dbReference>
<evidence type="ECO:0000256" key="4">
    <source>
        <dbReference type="ARBA" id="ARBA00022574"/>
    </source>
</evidence>
<accession>A0A7R8H8E0</accession>
<evidence type="ECO:0000256" key="7">
    <source>
        <dbReference type="ARBA" id="ARBA00023212"/>
    </source>
</evidence>
<dbReference type="AlphaFoldDB" id="A0A7R8H8E0"/>
<dbReference type="EMBL" id="HG994584">
    <property type="protein sequence ID" value="CAF2936600.1"/>
    <property type="molecule type" value="Genomic_DNA"/>
</dbReference>
<evidence type="ECO:0000256" key="8">
    <source>
        <dbReference type="ARBA" id="ARBA00023273"/>
    </source>
</evidence>
<dbReference type="PANTHER" id="PTHR14885">
    <property type="entry name" value="CILIA- AND FLAGELLA-ASSOCIATED PROTEIN 43-RELATED"/>
    <property type="match status" value="1"/>
</dbReference>
<dbReference type="GO" id="GO:0060271">
    <property type="term" value="P:cilium assembly"/>
    <property type="evidence" value="ECO:0007669"/>
    <property type="project" value="TreeGrafter"/>
</dbReference>
<evidence type="ECO:0000256" key="2">
    <source>
        <dbReference type="ARBA" id="ARBA00004245"/>
    </source>
</evidence>
<reference evidence="9" key="1">
    <citation type="submission" date="2021-02" db="EMBL/GenBank/DDBJ databases">
        <authorList>
            <person name="Bekaert M."/>
        </authorList>
    </citation>
    <scope>NUCLEOTIDE SEQUENCE</scope>
    <source>
        <strain evidence="9">IoA-00</strain>
    </source>
</reference>
<dbReference type="GO" id="GO:0005930">
    <property type="term" value="C:axoneme"/>
    <property type="evidence" value="ECO:0007669"/>
    <property type="project" value="TreeGrafter"/>
</dbReference>
<gene>
    <name evidence="9" type="ORF">LSAA_10047</name>
</gene>
<keyword evidence="8" id="KW-0966">Cell projection</keyword>
<name>A0A7R8H8E0_LEPSM</name>
<dbReference type="OrthoDB" id="535167at2759"/>
<proteinExistence type="predicted"/>
<evidence type="ECO:0000256" key="1">
    <source>
        <dbReference type="ARBA" id="ARBA00004138"/>
    </source>
</evidence>
<keyword evidence="6" id="KW-0175">Coiled coil</keyword>
<protein>
    <submittedName>
        <fullName evidence="9">(salmon louse) hypothetical protein</fullName>
    </submittedName>
</protein>
<keyword evidence="10" id="KW-1185">Reference proteome</keyword>
<keyword evidence="7" id="KW-0206">Cytoskeleton</keyword>
<dbReference type="Proteomes" id="UP000675881">
    <property type="component" value="Chromosome 5"/>
</dbReference>
<comment type="subcellular location">
    <subcellularLocation>
        <location evidence="1">Cell projection</location>
        <location evidence="1">Cilium</location>
    </subcellularLocation>
    <subcellularLocation>
        <location evidence="2">Cytoplasm</location>
        <location evidence="2">Cytoskeleton</location>
    </subcellularLocation>
</comment>
<evidence type="ECO:0000256" key="6">
    <source>
        <dbReference type="ARBA" id="ARBA00023054"/>
    </source>
</evidence>
<organism evidence="9 10">
    <name type="scientific">Lepeophtheirus salmonis</name>
    <name type="common">Salmon louse</name>
    <name type="synonym">Caligus salmonis</name>
    <dbReference type="NCBI Taxonomy" id="72036"/>
    <lineage>
        <taxon>Eukaryota</taxon>
        <taxon>Metazoa</taxon>
        <taxon>Ecdysozoa</taxon>
        <taxon>Arthropoda</taxon>
        <taxon>Crustacea</taxon>
        <taxon>Multicrustacea</taxon>
        <taxon>Hexanauplia</taxon>
        <taxon>Copepoda</taxon>
        <taxon>Siphonostomatoida</taxon>
        <taxon>Caligidae</taxon>
        <taxon>Lepeophtheirus</taxon>
    </lineage>
</organism>
<dbReference type="Pfam" id="PF25828">
    <property type="entry name" value="CC_Cfap43"/>
    <property type="match status" value="1"/>
</dbReference>
<evidence type="ECO:0000256" key="3">
    <source>
        <dbReference type="ARBA" id="ARBA00022490"/>
    </source>
</evidence>
<keyword evidence="4" id="KW-0853">WD repeat</keyword>